<evidence type="ECO:0000313" key="3">
    <source>
        <dbReference type="EMBL" id="HIZ08652.1"/>
    </source>
</evidence>
<feature type="domain" description="Amidohydrolase-related" evidence="2">
    <location>
        <begin position="4"/>
        <end position="312"/>
    </location>
</feature>
<dbReference type="AlphaFoldDB" id="A0A9D2IGY2"/>
<evidence type="ECO:0000256" key="1">
    <source>
        <dbReference type="ARBA" id="ARBA00023239"/>
    </source>
</evidence>
<keyword evidence="1" id="KW-0456">Lyase</keyword>
<name>A0A9D2IGY2_9FIRM</name>
<gene>
    <name evidence="3" type="ORF">IAA08_12050</name>
</gene>
<comment type="caution">
    <text evidence="3">The sequence shown here is derived from an EMBL/GenBank/DDBJ whole genome shotgun (WGS) entry which is preliminary data.</text>
</comment>
<dbReference type="CDD" id="cd01292">
    <property type="entry name" value="metallo-dependent_hydrolases"/>
    <property type="match status" value="1"/>
</dbReference>
<dbReference type="SUPFAM" id="SSF51556">
    <property type="entry name" value="Metallo-dependent hydrolases"/>
    <property type="match status" value="1"/>
</dbReference>
<dbReference type="Proteomes" id="UP000824024">
    <property type="component" value="Unassembled WGS sequence"/>
</dbReference>
<proteinExistence type="predicted"/>
<accession>A0A9D2IGY2</accession>
<protein>
    <submittedName>
        <fullName evidence="3">Amidohydrolase</fullName>
    </submittedName>
</protein>
<evidence type="ECO:0000259" key="2">
    <source>
        <dbReference type="Pfam" id="PF04909"/>
    </source>
</evidence>
<dbReference type="GO" id="GO:0019748">
    <property type="term" value="P:secondary metabolic process"/>
    <property type="evidence" value="ECO:0007669"/>
    <property type="project" value="TreeGrafter"/>
</dbReference>
<dbReference type="GO" id="GO:0016787">
    <property type="term" value="F:hydrolase activity"/>
    <property type="evidence" value="ECO:0007669"/>
    <property type="project" value="InterPro"/>
</dbReference>
<dbReference type="PANTHER" id="PTHR21240">
    <property type="entry name" value="2-AMINO-3-CARBOXYLMUCONATE-6-SEMIALDEHYDE DECARBOXYLASE"/>
    <property type="match status" value="1"/>
</dbReference>
<dbReference type="InterPro" id="IPR032465">
    <property type="entry name" value="ACMSD"/>
</dbReference>
<dbReference type="Gene3D" id="3.20.20.140">
    <property type="entry name" value="Metal-dependent hydrolases"/>
    <property type="match status" value="1"/>
</dbReference>
<organism evidence="3 4">
    <name type="scientific">Candidatus Eubacterium avistercoris</name>
    <dbReference type="NCBI Taxonomy" id="2838567"/>
    <lineage>
        <taxon>Bacteria</taxon>
        <taxon>Bacillati</taxon>
        <taxon>Bacillota</taxon>
        <taxon>Clostridia</taxon>
        <taxon>Eubacteriales</taxon>
        <taxon>Eubacteriaceae</taxon>
        <taxon>Eubacterium</taxon>
    </lineage>
</organism>
<dbReference type="GO" id="GO:0005737">
    <property type="term" value="C:cytoplasm"/>
    <property type="evidence" value="ECO:0007669"/>
    <property type="project" value="TreeGrafter"/>
</dbReference>
<dbReference type="PANTHER" id="PTHR21240:SF28">
    <property type="entry name" value="ISO-OROTATE DECARBOXYLASE (EUROFUNG)"/>
    <property type="match status" value="1"/>
</dbReference>
<sequence>MKLIDAHCHFLPDIYVKALKKYDRINEDGFPIPDWSYDMQMEYMEKAGISHAVLSLSTPHPYFGDDSFSAQLCRAINEFAADIGKKAPEKFSFAACLPLPNVELAIQEAAYSLHTLGACGVKLASQSQGLYLGDPALDPLMEYLDQEKTAVIIHPSKPQAVPEGCFTSKPLPLLEFITDTTRAVINLIANGTLERYPNVKVLVPHCGSFLPNLIDRLTGITSLFAQKGLGRQVHVEKSLPSLYFDIAGDAFPRGIAILSTLADEDHILFGGDFPYTPAPMICSKIRDMEQCASISSCLDKITCKNAEKLFGLSL</sequence>
<dbReference type="InterPro" id="IPR006680">
    <property type="entry name" value="Amidohydro-rel"/>
</dbReference>
<reference evidence="3" key="1">
    <citation type="journal article" date="2021" name="PeerJ">
        <title>Extensive microbial diversity within the chicken gut microbiome revealed by metagenomics and culture.</title>
        <authorList>
            <person name="Gilroy R."/>
            <person name="Ravi A."/>
            <person name="Getino M."/>
            <person name="Pursley I."/>
            <person name="Horton D.L."/>
            <person name="Alikhan N.F."/>
            <person name="Baker D."/>
            <person name="Gharbi K."/>
            <person name="Hall N."/>
            <person name="Watson M."/>
            <person name="Adriaenssens E.M."/>
            <person name="Foster-Nyarko E."/>
            <person name="Jarju S."/>
            <person name="Secka A."/>
            <person name="Antonio M."/>
            <person name="Oren A."/>
            <person name="Chaudhuri R.R."/>
            <person name="La Ragione R."/>
            <person name="Hildebrand F."/>
            <person name="Pallen M.J."/>
        </authorList>
    </citation>
    <scope>NUCLEOTIDE SEQUENCE</scope>
    <source>
        <strain evidence="3">CHK192-9172</strain>
    </source>
</reference>
<dbReference type="Pfam" id="PF04909">
    <property type="entry name" value="Amidohydro_2"/>
    <property type="match status" value="1"/>
</dbReference>
<dbReference type="InterPro" id="IPR032466">
    <property type="entry name" value="Metal_Hydrolase"/>
</dbReference>
<reference evidence="3" key="2">
    <citation type="submission" date="2021-04" db="EMBL/GenBank/DDBJ databases">
        <authorList>
            <person name="Gilroy R."/>
        </authorList>
    </citation>
    <scope>NUCLEOTIDE SEQUENCE</scope>
    <source>
        <strain evidence="3">CHK192-9172</strain>
    </source>
</reference>
<dbReference type="EMBL" id="DXCH01000323">
    <property type="protein sequence ID" value="HIZ08652.1"/>
    <property type="molecule type" value="Genomic_DNA"/>
</dbReference>
<dbReference type="GO" id="GO:0016831">
    <property type="term" value="F:carboxy-lyase activity"/>
    <property type="evidence" value="ECO:0007669"/>
    <property type="project" value="InterPro"/>
</dbReference>
<evidence type="ECO:0000313" key="4">
    <source>
        <dbReference type="Proteomes" id="UP000824024"/>
    </source>
</evidence>